<evidence type="ECO:0000256" key="3">
    <source>
        <dbReference type="ARBA" id="ARBA00022840"/>
    </source>
</evidence>
<keyword evidence="4 7" id="KW-0408">Iron</keyword>
<comment type="caution">
    <text evidence="10">The sequence shown here is derived from an EMBL/GenBank/DDBJ whole genome shotgun (WGS) entry which is preliminary data.</text>
</comment>
<dbReference type="RefSeq" id="WP_123176155.1">
    <property type="nucleotide sequence ID" value="NZ_QWDD01000001.1"/>
</dbReference>
<dbReference type="AlphaFoldDB" id="A0A3M9XSY1"/>
<dbReference type="SUPFAM" id="SSF52540">
    <property type="entry name" value="P-loop containing nucleoside triphosphate hydrolases"/>
    <property type="match status" value="1"/>
</dbReference>
<dbReference type="GO" id="GO:0016226">
    <property type="term" value="P:iron-sulfur cluster assembly"/>
    <property type="evidence" value="ECO:0007669"/>
    <property type="project" value="InterPro"/>
</dbReference>
<dbReference type="Pfam" id="PF01883">
    <property type="entry name" value="FeS_assembly_P"/>
    <property type="match status" value="1"/>
</dbReference>
<dbReference type="InterPro" id="IPR027417">
    <property type="entry name" value="P-loop_NTPase"/>
</dbReference>
<keyword evidence="5 7" id="KW-0411">Iron-sulfur</keyword>
<evidence type="ECO:0000256" key="2">
    <source>
        <dbReference type="ARBA" id="ARBA00022741"/>
    </source>
</evidence>
<dbReference type="GO" id="GO:0140663">
    <property type="term" value="F:ATP-dependent FeS chaperone activity"/>
    <property type="evidence" value="ECO:0007669"/>
    <property type="project" value="InterPro"/>
</dbReference>
<evidence type="ECO:0000256" key="5">
    <source>
        <dbReference type="ARBA" id="ARBA00023014"/>
    </source>
</evidence>
<feature type="region of interest" description="Disordered" evidence="8">
    <location>
        <begin position="79"/>
        <end position="110"/>
    </location>
</feature>
<dbReference type="CDD" id="cd02037">
    <property type="entry name" value="Mrp_NBP35"/>
    <property type="match status" value="1"/>
</dbReference>
<organism evidence="10 11">
    <name type="scientific">Methylocystis hirsuta</name>
    <dbReference type="NCBI Taxonomy" id="369798"/>
    <lineage>
        <taxon>Bacteria</taxon>
        <taxon>Pseudomonadati</taxon>
        <taxon>Pseudomonadota</taxon>
        <taxon>Alphaproteobacteria</taxon>
        <taxon>Hyphomicrobiales</taxon>
        <taxon>Methylocystaceae</taxon>
        <taxon>Methylocystis</taxon>
    </lineage>
</organism>
<comment type="similarity">
    <text evidence="6 7">Belongs to the Mrp/NBP35 ATP-binding proteins family.</text>
</comment>
<dbReference type="InterPro" id="IPR033756">
    <property type="entry name" value="YlxH/NBP35"/>
</dbReference>
<dbReference type="SUPFAM" id="SSF117916">
    <property type="entry name" value="Fe-S cluster assembly (FSCA) domain-like"/>
    <property type="match status" value="1"/>
</dbReference>
<comment type="subunit">
    <text evidence="7">Homodimer.</text>
</comment>
<keyword evidence="11" id="KW-1185">Reference proteome</keyword>
<dbReference type="OrthoDB" id="9809679at2"/>
<dbReference type="Pfam" id="PF10609">
    <property type="entry name" value="ParA"/>
    <property type="match status" value="1"/>
</dbReference>
<evidence type="ECO:0000256" key="8">
    <source>
        <dbReference type="SAM" id="MobiDB-lite"/>
    </source>
</evidence>
<evidence type="ECO:0000313" key="11">
    <source>
        <dbReference type="Proteomes" id="UP000268623"/>
    </source>
</evidence>
<evidence type="ECO:0000259" key="9">
    <source>
        <dbReference type="Pfam" id="PF01883"/>
    </source>
</evidence>
<feature type="binding site" evidence="7">
    <location>
        <begin position="128"/>
        <end position="135"/>
    </location>
    <ligand>
        <name>ATP</name>
        <dbReference type="ChEBI" id="CHEBI:30616"/>
    </ligand>
</feature>
<dbReference type="InterPro" id="IPR044304">
    <property type="entry name" value="NUBPL-like"/>
</dbReference>
<dbReference type="Gene3D" id="3.40.50.300">
    <property type="entry name" value="P-loop containing nucleotide triphosphate hydrolases"/>
    <property type="match status" value="1"/>
</dbReference>
<dbReference type="PANTHER" id="PTHR42961:SF2">
    <property type="entry name" value="IRON-SULFUR PROTEIN NUBPL"/>
    <property type="match status" value="1"/>
</dbReference>
<accession>A0A3M9XSY1</accession>
<dbReference type="GO" id="GO:0016887">
    <property type="term" value="F:ATP hydrolysis activity"/>
    <property type="evidence" value="ECO:0007669"/>
    <property type="project" value="UniProtKB-UniRule"/>
</dbReference>
<keyword evidence="7" id="KW-0378">Hydrolase</keyword>
<gene>
    <name evidence="10" type="ORF">D1O30_11985</name>
</gene>
<proteinExistence type="inferred from homology"/>
<dbReference type="PANTHER" id="PTHR42961">
    <property type="entry name" value="IRON-SULFUR PROTEIN NUBPL"/>
    <property type="match status" value="1"/>
</dbReference>
<dbReference type="GO" id="GO:0046872">
    <property type="term" value="F:metal ion binding"/>
    <property type="evidence" value="ECO:0007669"/>
    <property type="project" value="UniProtKB-KW"/>
</dbReference>
<comment type="function">
    <text evidence="7">Binds and transfers iron-sulfur (Fe-S) clusters to target apoproteins. Can hydrolyze ATP.</text>
</comment>
<feature type="domain" description="MIP18 family-like" evidence="9">
    <location>
        <begin position="4"/>
        <end position="70"/>
    </location>
</feature>
<dbReference type="Proteomes" id="UP000268623">
    <property type="component" value="Unassembled WGS sequence"/>
</dbReference>
<dbReference type="FunFam" id="3.40.50.300:FF:000418">
    <property type="entry name" value="Iron-sulfur cluster carrier protein"/>
    <property type="match status" value="1"/>
</dbReference>
<dbReference type="GO" id="GO:0051539">
    <property type="term" value="F:4 iron, 4 sulfur cluster binding"/>
    <property type="evidence" value="ECO:0007669"/>
    <property type="project" value="TreeGrafter"/>
</dbReference>
<sequence length="378" mass="39088">MATEADILKALEGLYGPGGAPLAGAVSGVNLSGAKAFVSLAGDPSQTQAWEAARAAAERAIRAAPGIEQAIVTLTAERASRPETQPPRAQAHAHAHAHAHGAGAPPPQQKAGIPALEKIRFIVAVASGKGGVGKSTTSANLALGLAAQGWRVGVLDADVYGPSMPRLFGLTDKPKVEGGKLAPLEAYGVKIMSMGFLVDENVPMVWRGPMVSQAISQMLGEVAWGELDALVIDMPPGTGDVQLTIAQQVPLAGAVIVSTPQDLALIDARRAVSMFQKVEAPILGVIENMSYFLCPHCGGRSEIFAHGGARHDAEQMGVPFLGEAPLDIKIRQTSDAGTPVVGAEPDSQQAAVYLNLAAKVKTLLETQKTRAAPKIVVG</sequence>
<protein>
    <recommendedName>
        <fullName evidence="7">Iron-sulfur cluster carrier protein</fullName>
    </recommendedName>
</protein>
<keyword evidence="1 7" id="KW-0479">Metal-binding</keyword>
<evidence type="ECO:0000313" key="10">
    <source>
        <dbReference type="EMBL" id="RNJ50208.1"/>
    </source>
</evidence>
<keyword evidence="3 7" id="KW-0067">ATP-binding</keyword>
<dbReference type="EMBL" id="QWDD01000001">
    <property type="protein sequence ID" value="RNJ50208.1"/>
    <property type="molecule type" value="Genomic_DNA"/>
</dbReference>
<keyword evidence="2 7" id="KW-0547">Nucleotide-binding</keyword>
<dbReference type="InterPro" id="IPR002744">
    <property type="entry name" value="MIP18-like"/>
</dbReference>
<evidence type="ECO:0000256" key="4">
    <source>
        <dbReference type="ARBA" id="ARBA00023004"/>
    </source>
</evidence>
<dbReference type="InterPro" id="IPR034904">
    <property type="entry name" value="FSCA_dom_sf"/>
</dbReference>
<dbReference type="InterPro" id="IPR019591">
    <property type="entry name" value="Mrp/NBP35_ATP-bd"/>
</dbReference>
<dbReference type="HAMAP" id="MF_02040">
    <property type="entry name" value="Mrp_NBP35"/>
    <property type="match status" value="1"/>
</dbReference>
<name>A0A3M9XSY1_9HYPH</name>
<dbReference type="GO" id="GO:0005524">
    <property type="term" value="F:ATP binding"/>
    <property type="evidence" value="ECO:0007669"/>
    <property type="project" value="UniProtKB-UniRule"/>
</dbReference>
<evidence type="ECO:0000256" key="1">
    <source>
        <dbReference type="ARBA" id="ARBA00022723"/>
    </source>
</evidence>
<reference evidence="10 11" key="1">
    <citation type="submission" date="2018-08" db="EMBL/GenBank/DDBJ databases">
        <title>Genome sequence of Methylocystis hirsuta CSC1, a methanotroph able to accumulate PHAs.</title>
        <authorList>
            <person name="Bordel S."/>
            <person name="Rodriguez E."/>
            <person name="Gancedo J."/>
            <person name="Munoz R."/>
        </authorList>
    </citation>
    <scope>NUCLEOTIDE SEQUENCE [LARGE SCALE GENOMIC DNA]</scope>
    <source>
        <strain evidence="10 11">CSC1</strain>
    </source>
</reference>
<evidence type="ECO:0000256" key="7">
    <source>
        <dbReference type="HAMAP-Rule" id="MF_02040"/>
    </source>
</evidence>
<evidence type="ECO:0000256" key="6">
    <source>
        <dbReference type="ARBA" id="ARBA00024036"/>
    </source>
</evidence>